<dbReference type="GO" id="GO:0003700">
    <property type="term" value="F:DNA-binding transcription factor activity"/>
    <property type="evidence" value="ECO:0007669"/>
    <property type="project" value="TreeGrafter"/>
</dbReference>
<evidence type="ECO:0000259" key="5">
    <source>
        <dbReference type="PROSITE" id="PS50977"/>
    </source>
</evidence>
<evidence type="ECO:0000256" key="3">
    <source>
        <dbReference type="ARBA" id="ARBA00023163"/>
    </source>
</evidence>
<evidence type="ECO:0000313" key="7">
    <source>
        <dbReference type="Proteomes" id="UP001302719"/>
    </source>
</evidence>
<dbReference type="InterPro" id="IPR009057">
    <property type="entry name" value="Homeodomain-like_sf"/>
</dbReference>
<dbReference type="Pfam" id="PF00440">
    <property type="entry name" value="TetR_N"/>
    <property type="match status" value="1"/>
</dbReference>
<evidence type="ECO:0000256" key="1">
    <source>
        <dbReference type="ARBA" id="ARBA00023015"/>
    </source>
</evidence>
<dbReference type="KEGG" id="nall:PP769_01855"/>
<dbReference type="Gene3D" id="1.10.357.10">
    <property type="entry name" value="Tetracycline Repressor, domain 2"/>
    <property type="match status" value="1"/>
</dbReference>
<gene>
    <name evidence="6" type="ORF">PP769_01855</name>
</gene>
<dbReference type="RefSeq" id="WP_312644504.1">
    <property type="nucleotide sequence ID" value="NZ_CP116967.1"/>
</dbReference>
<evidence type="ECO:0000256" key="2">
    <source>
        <dbReference type="ARBA" id="ARBA00023125"/>
    </source>
</evidence>
<dbReference type="AlphaFoldDB" id="A0AA96GBW2"/>
<dbReference type="InterPro" id="IPR041490">
    <property type="entry name" value="KstR2_TetR_C"/>
</dbReference>
<dbReference type="PRINTS" id="PR00455">
    <property type="entry name" value="HTHTETR"/>
</dbReference>
<dbReference type="InterPro" id="IPR050109">
    <property type="entry name" value="HTH-type_TetR-like_transc_reg"/>
</dbReference>
<organism evidence="6 7">
    <name type="scientific">Candidatus Nitrospira allomarina</name>
    <dbReference type="NCBI Taxonomy" id="3020900"/>
    <lineage>
        <taxon>Bacteria</taxon>
        <taxon>Pseudomonadati</taxon>
        <taxon>Nitrospirota</taxon>
        <taxon>Nitrospiria</taxon>
        <taxon>Nitrospirales</taxon>
        <taxon>Nitrospiraceae</taxon>
        <taxon>Nitrospira</taxon>
    </lineage>
</organism>
<dbReference type="InterPro" id="IPR001647">
    <property type="entry name" value="HTH_TetR"/>
</dbReference>
<keyword evidence="7" id="KW-1185">Reference proteome</keyword>
<proteinExistence type="predicted"/>
<dbReference type="EMBL" id="CP116967">
    <property type="protein sequence ID" value="WNM58532.1"/>
    <property type="molecule type" value="Genomic_DNA"/>
</dbReference>
<sequence>MKATPNPRAERKQREYEARREEILLAAERKFSQNGFFKTSMAEIAEDAQFAMGTVYRFFKSKEDIYISLVEAKVEELLRLLEEAAHSRLPAQEKLRAVIQVKLAFADQNRAFFRIYVSEWSGFEWTVKSAFGERVWKRYLAQIDLVANLIKEGIRTGEFRKVNPKDTSLAFHGMLNSTIYLWILQSGPKESLVDKGKWLGSLLLDGLGTSTLKRPM</sequence>
<evidence type="ECO:0000313" key="6">
    <source>
        <dbReference type="EMBL" id="WNM58532.1"/>
    </source>
</evidence>
<dbReference type="PANTHER" id="PTHR30055:SF234">
    <property type="entry name" value="HTH-TYPE TRANSCRIPTIONAL REGULATOR BETI"/>
    <property type="match status" value="1"/>
</dbReference>
<dbReference type="SUPFAM" id="SSF48498">
    <property type="entry name" value="Tetracyclin repressor-like, C-terminal domain"/>
    <property type="match status" value="1"/>
</dbReference>
<feature type="DNA-binding region" description="H-T-H motif" evidence="4">
    <location>
        <begin position="40"/>
        <end position="59"/>
    </location>
</feature>
<dbReference type="SUPFAM" id="SSF46689">
    <property type="entry name" value="Homeodomain-like"/>
    <property type="match status" value="1"/>
</dbReference>
<name>A0AA96GBW2_9BACT</name>
<reference evidence="6 7" key="1">
    <citation type="submission" date="2023-01" db="EMBL/GenBank/DDBJ databases">
        <title>Cultivation and genomic characterization of new, ubiquitous marine nitrite-oxidizing bacteria from the Nitrospirales.</title>
        <authorList>
            <person name="Mueller A.J."/>
            <person name="Daebeler A."/>
            <person name="Herbold C.W."/>
            <person name="Kirkegaard R.H."/>
            <person name="Daims H."/>
        </authorList>
    </citation>
    <scope>NUCLEOTIDE SEQUENCE [LARGE SCALE GENOMIC DNA]</scope>
    <source>
        <strain evidence="6 7">VA</strain>
    </source>
</reference>
<dbReference type="InterPro" id="IPR036271">
    <property type="entry name" value="Tet_transcr_reg_TetR-rel_C_sf"/>
</dbReference>
<protein>
    <submittedName>
        <fullName evidence="6">TetR/AcrR family transcriptional regulator</fullName>
    </submittedName>
</protein>
<dbReference type="PANTHER" id="PTHR30055">
    <property type="entry name" value="HTH-TYPE TRANSCRIPTIONAL REGULATOR RUTR"/>
    <property type="match status" value="1"/>
</dbReference>
<dbReference type="PROSITE" id="PS50977">
    <property type="entry name" value="HTH_TETR_2"/>
    <property type="match status" value="1"/>
</dbReference>
<accession>A0AA96GBW2</accession>
<feature type="domain" description="HTH tetR-type" evidence="5">
    <location>
        <begin position="17"/>
        <end position="77"/>
    </location>
</feature>
<dbReference type="GO" id="GO:0000976">
    <property type="term" value="F:transcription cis-regulatory region binding"/>
    <property type="evidence" value="ECO:0007669"/>
    <property type="project" value="TreeGrafter"/>
</dbReference>
<keyword evidence="2 4" id="KW-0238">DNA-binding</keyword>
<dbReference type="Proteomes" id="UP001302719">
    <property type="component" value="Chromosome"/>
</dbReference>
<keyword evidence="1" id="KW-0805">Transcription regulation</keyword>
<evidence type="ECO:0000256" key="4">
    <source>
        <dbReference type="PROSITE-ProRule" id="PRU00335"/>
    </source>
</evidence>
<dbReference type="Gene3D" id="1.10.10.60">
    <property type="entry name" value="Homeodomain-like"/>
    <property type="match status" value="1"/>
</dbReference>
<dbReference type="Pfam" id="PF17932">
    <property type="entry name" value="TetR_C_24"/>
    <property type="match status" value="1"/>
</dbReference>
<keyword evidence="3" id="KW-0804">Transcription</keyword>